<dbReference type="Gene3D" id="2.115.10.20">
    <property type="entry name" value="Glycosyl hydrolase domain, family 43"/>
    <property type="match status" value="2"/>
</dbReference>
<feature type="domain" description="Glycosyl hydrolase family 32 N-terminal" evidence="5">
    <location>
        <begin position="57"/>
        <end position="293"/>
    </location>
</feature>
<protein>
    <submittedName>
        <fullName evidence="7">GH32 C-terminal domain-containing protein</fullName>
    </submittedName>
</protein>
<reference evidence="7 8" key="1">
    <citation type="submission" date="2023-11" db="EMBL/GenBank/DDBJ databases">
        <title>Genome sequence of Microbacterium rhizosphaerae KACC 19337.</title>
        <authorList>
            <person name="Choi H."/>
            <person name="Kim S."/>
            <person name="Kim Y."/>
            <person name="Kwon S.-W."/>
            <person name="Heo J."/>
        </authorList>
    </citation>
    <scope>NUCLEOTIDE SEQUENCE [LARGE SCALE GENOMIC DNA]</scope>
    <source>
        <strain evidence="7 8">KACC 19337</strain>
    </source>
</reference>
<evidence type="ECO:0000256" key="1">
    <source>
        <dbReference type="ARBA" id="ARBA00009902"/>
    </source>
</evidence>
<dbReference type="PANTHER" id="PTHR42800:SF1">
    <property type="entry name" value="EXOINULINASE INUD (AFU_ORTHOLOGUE AFUA_5G00480)"/>
    <property type="match status" value="1"/>
</dbReference>
<feature type="chain" id="PRO_5045938066" evidence="4">
    <location>
        <begin position="39"/>
        <end position="863"/>
    </location>
</feature>
<dbReference type="InterPro" id="IPR013148">
    <property type="entry name" value="Glyco_hydro_32_N"/>
</dbReference>
<dbReference type="SUPFAM" id="SSF75005">
    <property type="entry name" value="Arabinanase/levansucrase/invertase"/>
    <property type="match status" value="1"/>
</dbReference>
<evidence type="ECO:0000256" key="4">
    <source>
        <dbReference type="SAM" id="SignalP"/>
    </source>
</evidence>
<evidence type="ECO:0000313" key="8">
    <source>
        <dbReference type="Proteomes" id="UP001323798"/>
    </source>
</evidence>
<keyword evidence="2" id="KW-0378">Hydrolase</keyword>
<evidence type="ECO:0000256" key="2">
    <source>
        <dbReference type="ARBA" id="ARBA00022801"/>
    </source>
</evidence>
<evidence type="ECO:0000313" key="7">
    <source>
        <dbReference type="EMBL" id="WPR89454.1"/>
    </source>
</evidence>
<gene>
    <name evidence="7" type="ORF">SM116_17105</name>
</gene>
<dbReference type="Pfam" id="PF00251">
    <property type="entry name" value="Glyco_hydro_32N"/>
    <property type="match status" value="2"/>
</dbReference>
<dbReference type="InterPro" id="IPR006311">
    <property type="entry name" value="TAT_signal"/>
</dbReference>
<dbReference type="RefSeq" id="WP_320942170.1">
    <property type="nucleotide sequence ID" value="NZ_BAABEU010000001.1"/>
</dbReference>
<dbReference type="Proteomes" id="UP001323798">
    <property type="component" value="Chromosome"/>
</dbReference>
<dbReference type="InterPro" id="IPR023296">
    <property type="entry name" value="Glyco_hydro_beta-prop_sf"/>
</dbReference>
<dbReference type="EMBL" id="CP139368">
    <property type="protein sequence ID" value="WPR89454.1"/>
    <property type="molecule type" value="Genomic_DNA"/>
</dbReference>
<keyword evidence="8" id="KW-1185">Reference proteome</keyword>
<dbReference type="InterPro" id="IPR018053">
    <property type="entry name" value="Glyco_hydro_32_AS"/>
</dbReference>
<dbReference type="PANTHER" id="PTHR42800">
    <property type="entry name" value="EXOINULINASE INUD (AFU_ORTHOLOGUE AFUA_5G00480)"/>
    <property type="match status" value="1"/>
</dbReference>
<dbReference type="InterPro" id="IPR001362">
    <property type="entry name" value="Glyco_hydro_32"/>
</dbReference>
<dbReference type="SUPFAM" id="SSF49899">
    <property type="entry name" value="Concanavalin A-like lectins/glucanases"/>
    <property type="match status" value="1"/>
</dbReference>
<dbReference type="PROSITE" id="PS00609">
    <property type="entry name" value="GLYCOSYL_HYDROL_F32"/>
    <property type="match status" value="1"/>
</dbReference>
<proteinExistence type="inferred from homology"/>
<sequence>MGSTVPRPSRRARRNAVAGAAIAAMASALLAFTAPAHASTATPPPAPHTETYRPQFHFTPQHNWMNDPNGLVYYKGEYHLFFQYNPTGNTWGNMSWGHAVSKDLVHWTELPVAIPQDTEEMVFSGSAVVDTNDTSGFGTPGNPAIVAIYTSLDKATGQQKQSLAYSTDDGRTFIKYAGNPVLDIGSFNFRDPKVFWYAAGNEWLMAAALSDQHKVTFYSSADLKHWTHLSDFGPANATGGAWECPDLFPIADPQNPGKQKWVLVVNVNPGSIAGGSGTQYFTGDFDGTTFTADDTPYVPPTGTSLGDFDGATWDAGWTTSGAAFGTGPTPGNAPGQGGVTGYIGAGLANSYNGFDGATGSLTSSNFTIDQPYLNFLVGGGNHPYVPGSVVGNALPAGTTFADFEGPTYGTGWTTTGDFVGTGPAPGTWPGQNQVSGYVGNQLVNTFINGDQSEGSITSPAFTISSNYINLLVGGGRHPWGVSDPTSVNLVVDGKVVASATGRNDEALDWADWDVSAYTGKSATIQIVDQNSGGWGHINVDQIMFSPQPSAPRAVDTSVRLIVDGNVVRTATGPNSESLDWNSWNLSDLQGKTAHIEVVDNNTGGWGHILADQFSLAGVAAQSVIQRAHWIDFGKDDYAAVTYNDAPGGKRIMIGWMNNWDYGGSIPTSPWRSAMTIPRELSLEDVDGQDVLVQKPVTQLDQLKTAPSSHVQNLSLPNRTATLDARGDTADIDAVLAPGTATTFGLNVRVGNGQQTSIGYDTTTGEVYVDRTKSGDVSFDPSFAADTQRAPLKLQDGKLKLHILVDWSSVEVFANDGKVLITDQIFPDPASTGINAFATGGTASLVSLTVHQMSSTWTRSGDAR</sequence>
<dbReference type="Gene3D" id="2.60.120.560">
    <property type="entry name" value="Exo-inulinase, domain 1"/>
    <property type="match status" value="1"/>
</dbReference>
<dbReference type="Pfam" id="PF08244">
    <property type="entry name" value="Glyco_hydro_32C"/>
    <property type="match status" value="1"/>
</dbReference>
<keyword evidence="4" id="KW-0732">Signal</keyword>
<accession>A0ABZ0SKN4</accession>
<dbReference type="PROSITE" id="PS51318">
    <property type="entry name" value="TAT"/>
    <property type="match status" value="1"/>
</dbReference>
<evidence type="ECO:0000259" key="6">
    <source>
        <dbReference type="Pfam" id="PF08244"/>
    </source>
</evidence>
<organism evidence="7 8">
    <name type="scientific">Microbacterium rhizosphaerae</name>
    <dbReference type="NCBI Taxonomy" id="1678237"/>
    <lineage>
        <taxon>Bacteria</taxon>
        <taxon>Bacillati</taxon>
        <taxon>Actinomycetota</taxon>
        <taxon>Actinomycetes</taxon>
        <taxon>Micrococcales</taxon>
        <taxon>Microbacteriaceae</taxon>
        <taxon>Microbacterium</taxon>
    </lineage>
</organism>
<keyword evidence="3" id="KW-0326">Glycosidase</keyword>
<feature type="domain" description="Glycosyl hydrolase family 32 N-terminal" evidence="5">
    <location>
        <begin position="622"/>
        <end position="695"/>
    </location>
</feature>
<dbReference type="InterPro" id="IPR013189">
    <property type="entry name" value="Glyco_hydro_32_C"/>
</dbReference>
<feature type="signal peptide" evidence="4">
    <location>
        <begin position="1"/>
        <end position="38"/>
    </location>
</feature>
<dbReference type="CDD" id="cd18622">
    <property type="entry name" value="GH32_Inu-like"/>
    <property type="match status" value="1"/>
</dbReference>
<evidence type="ECO:0000256" key="3">
    <source>
        <dbReference type="ARBA" id="ARBA00023295"/>
    </source>
</evidence>
<dbReference type="InterPro" id="IPR013320">
    <property type="entry name" value="ConA-like_dom_sf"/>
</dbReference>
<name>A0ABZ0SKN4_9MICO</name>
<dbReference type="SMART" id="SM00640">
    <property type="entry name" value="Glyco_32"/>
    <property type="match status" value="1"/>
</dbReference>
<comment type="similarity">
    <text evidence="1">Belongs to the glycosyl hydrolase 32 family.</text>
</comment>
<feature type="domain" description="Glycosyl hydrolase family 32 C-terminal" evidence="6">
    <location>
        <begin position="699"/>
        <end position="851"/>
    </location>
</feature>
<evidence type="ECO:0000259" key="5">
    <source>
        <dbReference type="Pfam" id="PF00251"/>
    </source>
</evidence>